<evidence type="ECO:0000256" key="1">
    <source>
        <dbReference type="SAM" id="MobiDB-lite"/>
    </source>
</evidence>
<name>A0A8J5WGW1_ZIZPA</name>
<protein>
    <submittedName>
        <fullName evidence="2">Uncharacterized protein</fullName>
    </submittedName>
</protein>
<dbReference type="AlphaFoldDB" id="A0A8J5WGW1"/>
<feature type="compositionally biased region" description="Pro residues" evidence="1">
    <location>
        <begin position="1"/>
        <end position="10"/>
    </location>
</feature>
<feature type="compositionally biased region" description="Low complexity" evidence="1">
    <location>
        <begin position="11"/>
        <end position="24"/>
    </location>
</feature>
<reference evidence="2" key="1">
    <citation type="journal article" date="2021" name="bioRxiv">
        <title>Whole Genome Assembly and Annotation of Northern Wild Rice, Zizania palustris L., Supports a Whole Genome Duplication in the Zizania Genus.</title>
        <authorList>
            <person name="Haas M."/>
            <person name="Kono T."/>
            <person name="Macchietto M."/>
            <person name="Millas R."/>
            <person name="McGilp L."/>
            <person name="Shao M."/>
            <person name="Duquette J."/>
            <person name="Hirsch C.N."/>
            <person name="Kimball J."/>
        </authorList>
    </citation>
    <scope>NUCLEOTIDE SEQUENCE</scope>
    <source>
        <tissue evidence="2">Fresh leaf tissue</tissue>
    </source>
</reference>
<sequence>MVGEPPPSPMPDSSFPLVLSPLSPHQQGGPPVSVVAGSSTVVPRSGAAVAGSGATGSALGSAVGNVFTFTTPIAFSSFPAAMPLGSVPCGLDAVAGAPFSLSLTARPLMG</sequence>
<evidence type="ECO:0000313" key="3">
    <source>
        <dbReference type="Proteomes" id="UP000729402"/>
    </source>
</evidence>
<gene>
    <name evidence="2" type="ORF">GUJ93_ZPchr0010g7790</name>
</gene>
<proteinExistence type="predicted"/>
<feature type="region of interest" description="Disordered" evidence="1">
    <location>
        <begin position="1"/>
        <end position="33"/>
    </location>
</feature>
<dbReference type="EMBL" id="JAAALK010000082">
    <property type="protein sequence ID" value="KAG8088567.1"/>
    <property type="molecule type" value="Genomic_DNA"/>
</dbReference>
<keyword evidence="3" id="KW-1185">Reference proteome</keyword>
<accession>A0A8J5WGW1</accession>
<reference evidence="2" key="2">
    <citation type="submission" date="2021-02" db="EMBL/GenBank/DDBJ databases">
        <authorList>
            <person name="Kimball J.A."/>
            <person name="Haas M.W."/>
            <person name="Macchietto M."/>
            <person name="Kono T."/>
            <person name="Duquette J."/>
            <person name="Shao M."/>
        </authorList>
    </citation>
    <scope>NUCLEOTIDE SEQUENCE</scope>
    <source>
        <tissue evidence="2">Fresh leaf tissue</tissue>
    </source>
</reference>
<dbReference type="Proteomes" id="UP000729402">
    <property type="component" value="Unassembled WGS sequence"/>
</dbReference>
<evidence type="ECO:0000313" key="2">
    <source>
        <dbReference type="EMBL" id="KAG8088567.1"/>
    </source>
</evidence>
<comment type="caution">
    <text evidence="2">The sequence shown here is derived from an EMBL/GenBank/DDBJ whole genome shotgun (WGS) entry which is preliminary data.</text>
</comment>
<organism evidence="2 3">
    <name type="scientific">Zizania palustris</name>
    <name type="common">Northern wild rice</name>
    <dbReference type="NCBI Taxonomy" id="103762"/>
    <lineage>
        <taxon>Eukaryota</taxon>
        <taxon>Viridiplantae</taxon>
        <taxon>Streptophyta</taxon>
        <taxon>Embryophyta</taxon>
        <taxon>Tracheophyta</taxon>
        <taxon>Spermatophyta</taxon>
        <taxon>Magnoliopsida</taxon>
        <taxon>Liliopsida</taxon>
        <taxon>Poales</taxon>
        <taxon>Poaceae</taxon>
        <taxon>BOP clade</taxon>
        <taxon>Oryzoideae</taxon>
        <taxon>Oryzeae</taxon>
        <taxon>Zizaniinae</taxon>
        <taxon>Zizania</taxon>
    </lineage>
</organism>